<dbReference type="PANTHER" id="PTHR32347:SF23">
    <property type="entry name" value="BLL5650 PROTEIN"/>
    <property type="match status" value="1"/>
</dbReference>
<dbReference type="InterPro" id="IPR050465">
    <property type="entry name" value="UPF0194_transport"/>
</dbReference>
<comment type="subcellular location">
    <subcellularLocation>
        <location evidence="1">Cell envelope</location>
    </subcellularLocation>
</comment>
<feature type="coiled-coil region" evidence="3">
    <location>
        <begin position="94"/>
        <end position="138"/>
    </location>
</feature>
<comment type="caution">
    <text evidence="5">The sequence shown here is derived from an EMBL/GenBank/DDBJ whole genome shotgun (WGS) entry which is preliminary data.</text>
</comment>
<evidence type="ECO:0000256" key="2">
    <source>
        <dbReference type="ARBA" id="ARBA00023054"/>
    </source>
</evidence>
<feature type="domain" description="CusB-like beta-barrel" evidence="4">
    <location>
        <begin position="243"/>
        <end position="293"/>
    </location>
</feature>
<evidence type="ECO:0000256" key="3">
    <source>
        <dbReference type="SAM" id="Coils"/>
    </source>
</evidence>
<dbReference type="EMBL" id="JBCEVZ010000057">
    <property type="protein sequence ID" value="MEL5996097.1"/>
    <property type="molecule type" value="Genomic_DNA"/>
</dbReference>
<keyword evidence="6" id="KW-1185">Reference proteome</keyword>
<dbReference type="Proteomes" id="UP001479606">
    <property type="component" value="Unassembled WGS sequence"/>
</dbReference>
<name>A0ABU9M161_9BACT</name>
<dbReference type="RefSeq" id="WP_342300326.1">
    <property type="nucleotide sequence ID" value="NZ_JBCEVZ010000057.1"/>
</dbReference>
<dbReference type="SUPFAM" id="SSF111369">
    <property type="entry name" value="HlyD-like secretion proteins"/>
    <property type="match status" value="1"/>
</dbReference>
<keyword evidence="2 3" id="KW-0175">Coiled coil</keyword>
<evidence type="ECO:0000313" key="6">
    <source>
        <dbReference type="Proteomes" id="UP001479606"/>
    </source>
</evidence>
<dbReference type="Gene3D" id="2.40.30.170">
    <property type="match status" value="1"/>
</dbReference>
<protein>
    <submittedName>
        <fullName evidence="5">Efflux RND transporter periplasmic adaptor subunit</fullName>
    </submittedName>
</protein>
<evidence type="ECO:0000259" key="4">
    <source>
        <dbReference type="Pfam" id="PF25954"/>
    </source>
</evidence>
<dbReference type="InterPro" id="IPR058792">
    <property type="entry name" value="Beta-barrel_RND_2"/>
</dbReference>
<proteinExistence type="predicted"/>
<dbReference type="PANTHER" id="PTHR32347">
    <property type="entry name" value="EFFLUX SYSTEM COMPONENT YKNX-RELATED"/>
    <property type="match status" value="1"/>
</dbReference>
<evidence type="ECO:0000313" key="5">
    <source>
        <dbReference type="EMBL" id="MEL5996097.1"/>
    </source>
</evidence>
<evidence type="ECO:0000256" key="1">
    <source>
        <dbReference type="ARBA" id="ARBA00004196"/>
    </source>
</evidence>
<dbReference type="Gene3D" id="2.40.50.100">
    <property type="match status" value="1"/>
</dbReference>
<dbReference type="PROSITE" id="PS51257">
    <property type="entry name" value="PROKAR_LIPOPROTEIN"/>
    <property type="match status" value="1"/>
</dbReference>
<dbReference type="Pfam" id="PF25954">
    <property type="entry name" value="Beta-barrel_RND_2"/>
    <property type="match status" value="1"/>
</dbReference>
<sequence>MKVNRYPLPCPPTVPPWAWLLLISLAAAGCRDKAELVKPIWSAISESVYAAGTVKSGRQYQAFATASGVIQAVLVREGDSVRVGTPLLSISSDVQKLNEENAALAARYADVAANQSQLQEARERIALQRRTMQNDQLQLTRQRQLWQQAIGTKLTLEQKELAYAASKTAYESAVLSYQTLKKQLDFAAAQSRKNLQIARQQAGDFILRSKINGLVYQLYREKGEAVTPQTPLALLGDARHFVLEMQVDETDIVKVRPGQQVLVTLDSYKGQVFTARVTTVSPMMNTGTRTFEVDAAFMRQPPVLYPFISFEANIVLQTKPKALLIPRRLLVDDSTVRKADGKLARVKTGLRDYQMVEILAGITPDDELTTPAK</sequence>
<reference evidence="5 6" key="1">
    <citation type="journal article" date="2018" name="Arch. Microbiol.">
        <title>Hymenobacter segetis sp. nov., isolated from soil.</title>
        <authorList>
            <person name="Ten L.N."/>
            <person name="Lim S.J."/>
            <person name="Kim B.O."/>
            <person name="Kang I.K."/>
            <person name="Jung H.Y."/>
        </authorList>
    </citation>
    <scope>NUCLEOTIDE SEQUENCE [LARGE SCALE GENOMIC DNA]</scope>
    <source>
        <strain evidence="5 6">S7-3-11</strain>
    </source>
</reference>
<organism evidence="5 6">
    <name type="scientific">Hymenobacter segetis</name>
    <dbReference type="NCBI Taxonomy" id="2025509"/>
    <lineage>
        <taxon>Bacteria</taxon>
        <taxon>Pseudomonadati</taxon>
        <taxon>Bacteroidota</taxon>
        <taxon>Cytophagia</taxon>
        <taxon>Cytophagales</taxon>
        <taxon>Hymenobacteraceae</taxon>
        <taxon>Hymenobacter</taxon>
    </lineage>
</organism>
<gene>
    <name evidence="5" type="ORF">AAFH49_17910</name>
</gene>
<accession>A0ABU9M161</accession>